<dbReference type="GO" id="GO:0019013">
    <property type="term" value="C:viral nucleocapsid"/>
    <property type="evidence" value="ECO:0007669"/>
    <property type="project" value="UniProtKB-KW"/>
</dbReference>
<dbReference type="GO" id="GO:0030430">
    <property type="term" value="C:host cell cytoplasm"/>
    <property type="evidence" value="ECO:0007669"/>
    <property type="project" value="UniProtKB-SubCell"/>
</dbReference>
<evidence type="ECO:0000313" key="13">
    <source>
        <dbReference type="EMBL" id="UNP42107.1"/>
    </source>
</evidence>
<name>A0AAX3A6W7_9RHAB</name>
<comment type="subcellular location">
    <subcellularLocation>
        <location evidence="1">Host cytoplasm</location>
    </subcellularLocation>
    <subcellularLocation>
        <location evidence="2">Virion</location>
    </subcellularLocation>
</comment>
<feature type="domain" description="Rhabdovirus nucleocapsid" evidence="12">
    <location>
        <begin position="8"/>
        <end position="406"/>
    </location>
</feature>
<dbReference type="InterPro" id="IPR035961">
    <property type="entry name" value="Rhabdovirus_nucleoprotein-like"/>
</dbReference>
<reference evidence="13 14" key="1">
    <citation type="journal article" date="2022" name="Infect. Genet. Evol.">
        <title>Identification of two novel ephemeroviruses in pigs infected by classical swine fever virus.</title>
        <authorList>
            <person name="Wu Q."/>
            <person name="Yang Z."/>
            <person name="Lu Z."/>
            <person name="Mi S."/>
            <person name="Feng Y."/>
            <person name="He B."/>
            <person name="Zhu G."/>
            <person name="Gong W."/>
            <person name="Tu C."/>
        </authorList>
    </citation>
    <scope>NUCLEOTIDE SEQUENCE [LARGE SCALE GENOMIC DNA]</scope>
    <source>
        <strain evidence="13">HeN10</strain>
    </source>
</reference>
<dbReference type="GO" id="GO:0019029">
    <property type="term" value="C:helical viral capsid"/>
    <property type="evidence" value="ECO:0007669"/>
    <property type="project" value="UniProtKB-KW"/>
</dbReference>
<sequence>MYCTVTDSTIKPKRPYDNVPAQFPLDYFKRNNHTKPNLRIPQKELGLQDVRELVRGGLNRNDLNVKHAMRYLYLVLSKVVETADDDWDSFGIKLVRKGCQMTPWDLFNIVEDKDKLVDGIKDNKAVEDDDKWMCLAIVATYRLGRTNNQAHKNNLIVKINQQLVGMNRDAPPMIDLPAQQAAWVANADFNKMIAGIDMFFNKFKTNEWAFLRFGTIPARYKDCAALMSIGHLCDVTGLDLEDVLDWIFVGTIATEIVNMMTEGNEVDNPYSYMPYMMELGLSMKSPYSSSMAPGLYTLVHMVGCLLYSDRSKNARMISDRNLVNIKMNAEVLAFVRAKKGDLVKAFVKENEKNRLEKDSDNIEPTELDLTSLPSSHDPMDWFAYLESVDFNLPDEIKLHTKSESRKITNTRAGTIGHHIATTFI</sequence>
<keyword evidence="10" id="KW-0687">Ribonucleoprotein</keyword>
<keyword evidence="7" id="KW-0694">RNA-binding</keyword>
<dbReference type="EMBL" id="OK086697">
    <property type="protein sequence ID" value="UNP42107.1"/>
    <property type="molecule type" value="Viral_cRNA"/>
</dbReference>
<evidence type="ECO:0000256" key="6">
    <source>
        <dbReference type="ARBA" id="ARBA00022844"/>
    </source>
</evidence>
<evidence type="ECO:0000256" key="11">
    <source>
        <dbReference type="ARBA" id="ARBA00033344"/>
    </source>
</evidence>
<dbReference type="InterPro" id="IPR023331">
    <property type="entry name" value="Rhabdovirus_ncapsid_C"/>
</dbReference>
<dbReference type="InterPro" id="IPR000448">
    <property type="entry name" value="Rhabdo_ncapsid"/>
</dbReference>
<dbReference type="SUPFAM" id="SSF140809">
    <property type="entry name" value="Rhabdovirus nucleoprotein-like"/>
    <property type="match status" value="1"/>
</dbReference>
<dbReference type="RefSeq" id="YP_010805455.1">
    <property type="nucleotide sequence ID" value="NC_077153.1"/>
</dbReference>
<keyword evidence="8" id="KW-0543">Viral nucleoprotein</keyword>
<evidence type="ECO:0000256" key="8">
    <source>
        <dbReference type="ARBA" id="ARBA00023086"/>
    </source>
</evidence>
<dbReference type="InterPro" id="IPR023330">
    <property type="entry name" value="Rhabdovirus_ncapsid_N"/>
</dbReference>
<dbReference type="Proteomes" id="UP001157328">
    <property type="component" value="Segment"/>
</dbReference>
<dbReference type="Gene3D" id="1.10.3610.10">
    <property type="entry name" value="Nucleoprotein"/>
    <property type="match status" value="1"/>
</dbReference>
<dbReference type="Gene3D" id="1.10.3570.10">
    <property type="entry name" value="Rhabdovirus nucleocapsid protein like domain"/>
    <property type="match status" value="1"/>
</dbReference>
<evidence type="ECO:0000256" key="5">
    <source>
        <dbReference type="ARBA" id="ARBA00022561"/>
    </source>
</evidence>
<evidence type="ECO:0000313" key="14">
    <source>
        <dbReference type="Proteomes" id="UP001157328"/>
    </source>
</evidence>
<keyword evidence="14" id="KW-1185">Reference proteome</keyword>
<protein>
    <recommendedName>
        <fullName evidence="3">Nucleoprotein</fullName>
    </recommendedName>
    <alternativeName>
        <fullName evidence="11">Nucleocapsid protein</fullName>
    </alternativeName>
</protein>
<keyword evidence="9" id="KW-1035">Host cytoplasm</keyword>
<evidence type="ECO:0000256" key="1">
    <source>
        <dbReference type="ARBA" id="ARBA00004192"/>
    </source>
</evidence>
<evidence type="ECO:0000256" key="9">
    <source>
        <dbReference type="ARBA" id="ARBA00023200"/>
    </source>
</evidence>
<dbReference type="GO" id="GO:1990904">
    <property type="term" value="C:ribonucleoprotein complex"/>
    <property type="evidence" value="ECO:0007669"/>
    <property type="project" value="UniProtKB-KW"/>
</dbReference>
<keyword evidence="4" id="KW-1139">Helical capsid protein</keyword>
<dbReference type="Pfam" id="PF00945">
    <property type="entry name" value="Rhabdo_ncap"/>
    <property type="match status" value="1"/>
</dbReference>
<proteinExistence type="predicted"/>
<keyword evidence="5" id="KW-0167">Capsid protein</keyword>
<dbReference type="GO" id="GO:0003723">
    <property type="term" value="F:RNA binding"/>
    <property type="evidence" value="ECO:0007669"/>
    <property type="project" value="UniProtKB-KW"/>
</dbReference>
<accession>A0AAX3A6W7</accession>
<evidence type="ECO:0000256" key="4">
    <source>
        <dbReference type="ARBA" id="ARBA00022497"/>
    </source>
</evidence>
<dbReference type="GeneID" id="80544365"/>
<keyword evidence="6" id="KW-0946">Virion</keyword>
<evidence type="ECO:0000256" key="7">
    <source>
        <dbReference type="ARBA" id="ARBA00022884"/>
    </source>
</evidence>
<evidence type="ECO:0000259" key="12">
    <source>
        <dbReference type="Pfam" id="PF00945"/>
    </source>
</evidence>
<evidence type="ECO:0000256" key="2">
    <source>
        <dbReference type="ARBA" id="ARBA00004328"/>
    </source>
</evidence>
<evidence type="ECO:0000256" key="10">
    <source>
        <dbReference type="ARBA" id="ARBA00023274"/>
    </source>
</evidence>
<evidence type="ECO:0000256" key="3">
    <source>
        <dbReference type="ARBA" id="ARBA00014389"/>
    </source>
</evidence>
<organism evidence="13 14">
    <name type="scientific">Porcine ephemerovirus 1</name>
    <dbReference type="NCBI Taxonomy" id="2928256"/>
    <lineage>
        <taxon>Viruses</taxon>
        <taxon>Riboviria</taxon>
        <taxon>Orthornavirae</taxon>
        <taxon>Negarnaviricota</taxon>
        <taxon>Haploviricotina</taxon>
        <taxon>Monjiviricetes</taxon>
        <taxon>Mononegavirales</taxon>
        <taxon>Rhabdoviridae</taxon>
        <taxon>Alpharhabdovirinae</taxon>
        <taxon>Ephemerovirus</taxon>
        <taxon>Ephemerovirus henan</taxon>
    </lineage>
</organism>
<dbReference type="KEGG" id="vg:80544365"/>